<evidence type="ECO:0000256" key="1">
    <source>
        <dbReference type="SAM" id="MobiDB-lite"/>
    </source>
</evidence>
<evidence type="ECO:0000313" key="2">
    <source>
        <dbReference type="EMBL" id="KTW27176.1"/>
    </source>
</evidence>
<dbReference type="EMBL" id="LFWA01000015">
    <property type="protein sequence ID" value="KTW27176.1"/>
    <property type="molecule type" value="Genomic_DNA"/>
</dbReference>
<proteinExistence type="predicted"/>
<protein>
    <recommendedName>
        <fullName evidence="4">PH domain-containing protein</fullName>
    </recommendedName>
</protein>
<feature type="compositionally biased region" description="Low complexity" evidence="1">
    <location>
        <begin position="393"/>
        <end position="402"/>
    </location>
</feature>
<feature type="region of interest" description="Disordered" evidence="1">
    <location>
        <begin position="49"/>
        <end position="80"/>
    </location>
</feature>
<name>A0A0W4ZFP6_PNEJ7</name>
<sequence length="464" mass="52408">MGKKTPMNTLDLEKNSSYFDDDKNSIFLRMKNRHFSILHSNLSKIFSPSREIKQEDKGHKNKENVSIKKGDQQSKQSKESSVQKANGFISHLHLCRPLQTTSSLFHVPFSLAMRCAISSSAVLFFMPTKAEYFSDQVSSLTQFNDSLLFSFERGIGMFVLIEGALLHYGLYDNDMCKPKHVIRIQHNTSIRVLNHIEGTRWILELVSSIDVSDEGSSNNDELTLQTSILKNVSCLDVSLKNDKQKEIVLFSIATQKSLNQWLKIFQQEISRSKKHLLSSQNSKNNTFDTNSNILSTLLPLKNPQGKRPPIPVRPDFIDLGSELVTKQLRIECKETNQSNNHDNSDKHSCEEISKETIHTPKVLDSTINKIQKKDYSPLAVKKPSVLSLFTSPDVPSVSDCPSLEASNSEDSRTPSYASSASIPASYHKENTFYQLLNTHGTQKEILTLIPQCPLLSQHIVRNNI</sequence>
<dbReference type="RefSeq" id="XP_018228332.1">
    <property type="nucleotide sequence ID" value="XM_018375433.1"/>
</dbReference>
<comment type="caution">
    <text evidence="2">The sequence shown here is derived from an EMBL/GenBank/DDBJ whole genome shotgun (WGS) entry which is preliminary data.</text>
</comment>
<dbReference type="VEuPathDB" id="FungiDB:T551_03170"/>
<dbReference type="AlphaFoldDB" id="A0A0W4ZFP6"/>
<evidence type="ECO:0008006" key="4">
    <source>
        <dbReference type="Google" id="ProtNLM"/>
    </source>
</evidence>
<evidence type="ECO:0000313" key="3">
    <source>
        <dbReference type="Proteomes" id="UP000053447"/>
    </source>
</evidence>
<dbReference type="Proteomes" id="UP000053447">
    <property type="component" value="Unassembled WGS sequence"/>
</dbReference>
<keyword evidence="3" id="KW-1185">Reference proteome</keyword>
<accession>A0A0W4ZFP6</accession>
<reference evidence="3" key="1">
    <citation type="journal article" date="2016" name="Nat. Commun.">
        <title>Genome analysis of three Pneumocystis species reveals adaptation mechanisms to life exclusively in mammalian hosts.</title>
        <authorList>
            <person name="Ma L."/>
            <person name="Chen Z."/>
            <person name="Huang D.W."/>
            <person name="Kutty G."/>
            <person name="Ishihara M."/>
            <person name="Wang H."/>
            <person name="Abouelleil A."/>
            <person name="Bishop L."/>
            <person name="Davey E."/>
            <person name="Deng R."/>
            <person name="Deng X."/>
            <person name="Fan L."/>
            <person name="Fantoni G."/>
            <person name="Fitzgerald M."/>
            <person name="Gogineni E."/>
            <person name="Goldberg J.M."/>
            <person name="Handley G."/>
            <person name="Hu X."/>
            <person name="Huber C."/>
            <person name="Jiao X."/>
            <person name="Jones K."/>
            <person name="Levin J.Z."/>
            <person name="Liu Y."/>
            <person name="Macdonald P."/>
            <person name="Melnikov A."/>
            <person name="Raley C."/>
            <person name="Sassi M."/>
            <person name="Sherman B.T."/>
            <person name="Song X."/>
            <person name="Sykes S."/>
            <person name="Tran B."/>
            <person name="Walsh L."/>
            <person name="Xia Y."/>
            <person name="Yang J."/>
            <person name="Young S."/>
            <person name="Zeng Q."/>
            <person name="Zheng X."/>
            <person name="Stephens R."/>
            <person name="Nusbaum C."/>
            <person name="Birren B.W."/>
            <person name="Azadi P."/>
            <person name="Lempicki R.A."/>
            <person name="Cuomo C.A."/>
            <person name="Kovacs J.A."/>
        </authorList>
    </citation>
    <scope>NUCLEOTIDE SEQUENCE [LARGE SCALE GENOMIC DNA]</scope>
    <source>
        <strain evidence="3">RU7</strain>
    </source>
</reference>
<organism evidence="2 3">
    <name type="scientific">Pneumocystis jirovecii (strain RU7)</name>
    <name type="common">Human pneumocystis pneumonia agent</name>
    <dbReference type="NCBI Taxonomy" id="1408657"/>
    <lineage>
        <taxon>Eukaryota</taxon>
        <taxon>Fungi</taxon>
        <taxon>Dikarya</taxon>
        <taxon>Ascomycota</taxon>
        <taxon>Taphrinomycotina</taxon>
        <taxon>Pneumocystomycetes</taxon>
        <taxon>Pneumocystaceae</taxon>
        <taxon>Pneumocystis</taxon>
    </lineage>
</organism>
<feature type="region of interest" description="Disordered" evidence="1">
    <location>
        <begin position="393"/>
        <end position="420"/>
    </location>
</feature>
<dbReference type="GeneID" id="28941688"/>
<gene>
    <name evidence="2" type="ORF">T551_03170</name>
</gene>
<dbReference type="OrthoDB" id="5398625at2759"/>
<feature type="compositionally biased region" description="Basic and acidic residues" evidence="1">
    <location>
        <begin position="50"/>
        <end position="78"/>
    </location>
</feature>